<reference evidence="1" key="2">
    <citation type="journal article" date="2023" name="Arch. Virol.">
        <title>Changes to virus taxonomy and the ICTV Statutes ratified by the International Committee on Taxonomy of Viruses (2023).</title>
        <authorList>
            <person name="Zerbini F.M."/>
            <person name="Siddell S.G."/>
            <person name="Lefkowitz E.J."/>
            <person name="Mushegian A.R."/>
            <person name="Adriaenssens E.M."/>
            <person name="Alfenas-Zerbini P."/>
            <person name="Dempsey D.M."/>
            <person name="Dutilh B.E."/>
            <person name="Garcia M.L."/>
            <person name="Hendrickson R.C."/>
            <person name="Junglen S."/>
            <person name="Krupovic M."/>
            <person name="Kuhn J.H."/>
            <person name="Lambert A.J."/>
            <person name="Lobocka M."/>
            <person name="Oksanen H.M."/>
            <person name="Robertson D.L."/>
            <person name="Rubino L."/>
            <person name="Sabanadzovic S."/>
            <person name="Simmonds P."/>
            <person name="Smith D.B."/>
            <person name="Suzuki N."/>
            <person name="Van Doorslaer K."/>
            <person name="Vandamme A.M."/>
            <person name="Varsani A."/>
        </authorList>
    </citation>
    <scope>NUCLEOTIDE SEQUENCE</scope>
    <source>
        <strain evidence="1">Dshi_1585</strain>
    </source>
</reference>
<reference evidence="1" key="1">
    <citation type="journal article" date="2022" name="Virus Evol.">
        <title>Formal recognition and classification of gene transfer agents as viriforms.</title>
        <authorList>
            <person name="Kogay R."/>
            <person name="Koppenhofer S."/>
            <person name="Beatty J.T."/>
            <person name="Kuhn J.H."/>
            <person name="Lang A.S."/>
            <person name="Zhaxybayeva O."/>
        </authorList>
    </citation>
    <scope>NUCLEOTIDE SEQUENCE</scope>
    <source>
        <strain evidence="1">Dshi_1585</strain>
    </source>
</reference>
<reference evidence="1" key="3">
    <citation type="submission" date="2023-03" db="EMBL/GenBank/DDBJ databases">
        <authorList>
            <person name="Zhaxybayeva O."/>
            <person name="Kogay R."/>
            <person name="Koppenhofer S."/>
            <person name="Beatty J.T."/>
            <person name="Kuhn J.H."/>
            <person name="Lang A.S."/>
        </authorList>
    </citation>
    <scope>NUCLEOTIDE SEQUENCE</scope>
    <source>
        <strain evidence="1">Dshi_1585</strain>
    </source>
</reference>
<evidence type="ECO:0000313" key="1">
    <source>
        <dbReference type="EMBL" id="DBA12220.1"/>
    </source>
</evidence>
<name>A0AA48P980_9VIRU</name>
<proteinExistence type="predicted"/>
<dbReference type="Pfam" id="PF20083">
    <property type="entry name" value="DUF6477"/>
    <property type="match status" value="1"/>
</dbReference>
<dbReference type="InterPro" id="IPR045516">
    <property type="entry name" value="DUF6477"/>
</dbReference>
<organism evidence="1">
    <name type="scientific">Dinogtaviriform tomaschi</name>
    <dbReference type="NCBI Taxonomy" id="3041226"/>
    <lineage>
        <taxon>Viruses</taxon>
        <taxon>Viruses incertae sedis</taxon>
        <taxon>Rhodogtaviriformidae</taxon>
        <taxon>Dinogtaviriform</taxon>
    </lineage>
</organism>
<sequence length="100" mass="11403">MTPLLASLSTLRRPQTLMRAARFGLRDYSRERDLKRLIKKQKAPRPAKALQELMAIESLLEETRQAGQAAYSVARHIEVLAAIMAETRLLPEFMQLDRVG</sequence>
<dbReference type="EMBL" id="BK063289">
    <property type="protein sequence ID" value="DBA12220.1"/>
    <property type="molecule type" value="Genomic_DNA"/>
</dbReference>
<protein>
    <submittedName>
        <fullName evidence="1">DUF6477 family protein</fullName>
    </submittedName>
</protein>
<accession>A0AA48P980</accession>